<gene>
    <name evidence="1" type="ORF">UFOVP219_33</name>
</gene>
<proteinExistence type="predicted"/>
<name>A0A6J7WL52_9CAUD</name>
<sequence>MAFKTWSIGDVLTASDLNSYVAYQTVSIYGSSAIRGTGIPAGTAGQPSYVTDNKRVELYDGTNWQPLPAAISAFTATQSGALAINTGTTVAVAFPSGRFAVAPIVTVSTNSTLLTPYISAVTAGTVTVGVFNNGNASSGATTTIYGIAVAMASGTAAG</sequence>
<organism evidence="1">
    <name type="scientific">uncultured Caudovirales phage</name>
    <dbReference type="NCBI Taxonomy" id="2100421"/>
    <lineage>
        <taxon>Viruses</taxon>
        <taxon>Duplodnaviria</taxon>
        <taxon>Heunggongvirae</taxon>
        <taxon>Uroviricota</taxon>
        <taxon>Caudoviricetes</taxon>
        <taxon>Peduoviridae</taxon>
        <taxon>Maltschvirus</taxon>
        <taxon>Maltschvirus maltsch</taxon>
    </lineage>
</organism>
<reference evidence="1" key="1">
    <citation type="submission" date="2020-05" db="EMBL/GenBank/DDBJ databases">
        <authorList>
            <person name="Chiriac C."/>
            <person name="Salcher M."/>
            <person name="Ghai R."/>
            <person name="Kavagutti S V."/>
        </authorList>
    </citation>
    <scope>NUCLEOTIDE SEQUENCE</scope>
</reference>
<accession>A0A6J7WL52</accession>
<evidence type="ECO:0000313" key="1">
    <source>
        <dbReference type="EMBL" id="CAB5218560.1"/>
    </source>
</evidence>
<protein>
    <submittedName>
        <fullName evidence="1">Uncharacterized protein</fullName>
    </submittedName>
</protein>
<dbReference type="EMBL" id="LR798260">
    <property type="protein sequence ID" value="CAB5218560.1"/>
    <property type="molecule type" value="Genomic_DNA"/>
</dbReference>